<dbReference type="InterPro" id="IPR052973">
    <property type="entry name" value="Fungal_sec-metab_reg_TF"/>
</dbReference>
<dbReference type="PANTHER" id="PTHR35392">
    <property type="entry name" value="ZN(II)2CYS6 TRANSCRIPTION FACTOR (EUROFUNG)-RELATED-RELATED"/>
    <property type="match status" value="1"/>
</dbReference>
<feature type="compositionally biased region" description="Polar residues" evidence="1">
    <location>
        <begin position="34"/>
        <end position="43"/>
    </location>
</feature>
<dbReference type="STRING" id="420778.A0A1S8B205"/>
<dbReference type="OrthoDB" id="4226666at2759"/>
<feature type="compositionally biased region" description="Polar residues" evidence="1">
    <location>
        <begin position="51"/>
        <end position="61"/>
    </location>
</feature>
<dbReference type="PANTHER" id="PTHR35392:SF1">
    <property type="entry name" value="ZN(II)2CYS6 TRANSCRIPTION FACTOR (EUROFUNG)"/>
    <property type="match status" value="1"/>
</dbReference>
<sequence length="931" mass="103143">MTTTTTTTSGPWHDAGDGFFGPMSPDSWPDGDNDFQTVLSSLAGSDRAYSKSPNSSLNSGYSPPPQQLTGLPLPITPLVQAQPYGILSNVHLQSNLQPISPDVPDSASNSPASVPVHTPPEMNASIDQMLEMNPALWSQSSPSIDQSWEMVPRQSSITSLDSPTAPSHGSYDRVTDLFPMMPSEAQMSVQQQQDAAFAAQPFQYPIQHGSSILSMSPCPRVDHCAGAQPDFSPSPTARTGMHAMGNAQPAADLARFPSASHFDLDMAKPFPQMQRQQPQQQPWSSESLRNMMNLEAAPDALVFGPGYYLAGNPPQMPPVTEEQLRRSLSASTSHSLSPETSPTVLPAASLDMSAAFSTGQEVSFPIQSSAAHGYVNNDMMSQQPLFVDTSPLQAFSTADQYPFPGYVADASLISPTAESHPRSSISSVSLSMEHMAEALVPANQGSGFINPFGGESPPMISAQHVPQASESPTATGSVDLSLQANAAQRSGGRQLGSHLDPEKRKDANTMREVGACWSCALQRDKCGPGDPCHRCEKRKHKANGPHPQLACDRTPLWDLLEFFLPSQLTDLHKPKTLEDFVGKHTTGWTNMRIKLKLIPGRGLPAMICEAYEFIPQTHESARQFQYFKDHKTGLSQRREKPSPPLGMMQIEQEDIKRYSKYLDEIVEHHFRAFAQMYCSDDEYDFQLRLLEFIRDLKPESKDEKLLLHEVRRLIVVTYIMGHTLVLEEANRAQVLPRLRFDRRSASDYGPFCSPRVVNRQLKYLFCGLHKTTMHEVYKRLQQMLKKSTQWPPAKWTAAFCAMLGLAMVHEDTQKTIQLVMDHKTVSEGMDERHAREGARRACEAIDVKFSFVMALFMRRSSKSENPIVHRDGAYWAGKLERNCALFAENVRKLVSNNCESSRCMSPRLMANTIRHRCLSSPTKANTFGFAG</sequence>
<dbReference type="Proteomes" id="UP000190776">
    <property type="component" value="Unassembled WGS sequence"/>
</dbReference>
<organism evidence="2 3">
    <name type="scientific">Diplodia seriata</name>
    <dbReference type="NCBI Taxonomy" id="420778"/>
    <lineage>
        <taxon>Eukaryota</taxon>
        <taxon>Fungi</taxon>
        <taxon>Dikarya</taxon>
        <taxon>Ascomycota</taxon>
        <taxon>Pezizomycotina</taxon>
        <taxon>Dothideomycetes</taxon>
        <taxon>Dothideomycetes incertae sedis</taxon>
        <taxon>Botryosphaeriales</taxon>
        <taxon>Botryosphaeriaceae</taxon>
        <taxon>Diplodia</taxon>
    </lineage>
</organism>
<evidence type="ECO:0000313" key="3">
    <source>
        <dbReference type="Proteomes" id="UP000190776"/>
    </source>
</evidence>
<comment type="caution">
    <text evidence="2">The sequence shown here is derived from an EMBL/GenBank/DDBJ whole genome shotgun (WGS) entry which is preliminary data.</text>
</comment>
<protein>
    <submittedName>
        <fullName evidence="2">Uncharacterized protein</fullName>
    </submittedName>
</protein>
<dbReference type="AlphaFoldDB" id="A0A1S8B205"/>
<evidence type="ECO:0000313" key="2">
    <source>
        <dbReference type="EMBL" id="OMP81398.1"/>
    </source>
</evidence>
<feature type="compositionally biased region" description="Low complexity" evidence="1">
    <location>
        <begin position="326"/>
        <end position="342"/>
    </location>
</feature>
<name>A0A1S8B205_9PEZI</name>
<evidence type="ECO:0000256" key="1">
    <source>
        <dbReference type="SAM" id="MobiDB-lite"/>
    </source>
</evidence>
<accession>A0A1S8B205</accession>
<proteinExistence type="predicted"/>
<reference evidence="2 3" key="1">
    <citation type="submission" date="2017-01" db="EMBL/GenBank/DDBJ databases">
        <title>Draft genome sequence of Diplodia seriata F98.1, a fungal species involved in grapevine trunk diseases.</title>
        <authorList>
            <person name="Robert-Siegwald G."/>
            <person name="Vallet J."/>
            <person name="Abou-Mansour E."/>
            <person name="Xu J."/>
            <person name="Rey P."/>
            <person name="Bertsch C."/>
            <person name="Rego C."/>
            <person name="Larignon P."/>
            <person name="Fontaine F."/>
            <person name="Lebrun M.-H."/>
        </authorList>
    </citation>
    <scope>NUCLEOTIDE SEQUENCE [LARGE SCALE GENOMIC DNA]</scope>
    <source>
        <strain evidence="2 3">F98.1</strain>
    </source>
</reference>
<feature type="region of interest" description="Disordered" evidence="1">
    <location>
        <begin position="314"/>
        <end position="342"/>
    </location>
</feature>
<dbReference type="EMBL" id="MSZU01000115">
    <property type="protein sequence ID" value="OMP81398.1"/>
    <property type="molecule type" value="Genomic_DNA"/>
</dbReference>
<feature type="region of interest" description="Disordered" evidence="1">
    <location>
        <begin position="1"/>
        <end position="69"/>
    </location>
</feature>
<gene>
    <name evidence="2" type="ORF">BK809_0002391</name>
</gene>